<reference evidence="1" key="2">
    <citation type="submission" date="2021-10" db="EMBL/GenBank/DDBJ databases">
        <authorList>
            <person name="Piombo E."/>
        </authorList>
    </citation>
    <scope>NUCLEOTIDE SEQUENCE</scope>
</reference>
<evidence type="ECO:0000313" key="1">
    <source>
        <dbReference type="EMBL" id="CAG9939928.1"/>
    </source>
</evidence>
<reference evidence="1" key="1">
    <citation type="submission" date="2020-04" db="EMBL/GenBank/DDBJ databases">
        <authorList>
            <person name="Broberg M."/>
        </authorList>
    </citation>
    <scope>NUCLEOTIDE SEQUENCE</scope>
</reference>
<dbReference type="Proteomes" id="UP000836387">
    <property type="component" value="Unassembled WGS sequence"/>
</dbReference>
<protein>
    <submittedName>
        <fullName evidence="1">Uncharacterized protein</fullName>
    </submittedName>
</protein>
<proteinExistence type="predicted"/>
<name>A0ACA9TGD9_BIOOC</name>
<keyword evidence="2" id="KW-1185">Reference proteome</keyword>
<comment type="caution">
    <text evidence="1">The sequence shown here is derived from an EMBL/GenBank/DDBJ whole genome shotgun (WGS) entry which is preliminary data.</text>
</comment>
<gene>
    <name evidence="1" type="ORF">CRV2_00010256</name>
</gene>
<evidence type="ECO:0000313" key="2">
    <source>
        <dbReference type="Proteomes" id="UP000836387"/>
    </source>
</evidence>
<accession>A0ACA9TGD9</accession>
<dbReference type="EMBL" id="CADEHS020000004">
    <property type="protein sequence ID" value="CAG9939928.1"/>
    <property type="molecule type" value="Genomic_DNA"/>
</dbReference>
<organism evidence="1 2">
    <name type="scientific">Clonostachys rosea f. rosea IK726</name>
    <dbReference type="NCBI Taxonomy" id="1349383"/>
    <lineage>
        <taxon>Eukaryota</taxon>
        <taxon>Fungi</taxon>
        <taxon>Dikarya</taxon>
        <taxon>Ascomycota</taxon>
        <taxon>Pezizomycotina</taxon>
        <taxon>Sordariomycetes</taxon>
        <taxon>Hypocreomycetidae</taxon>
        <taxon>Hypocreales</taxon>
        <taxon>Bionectriaceae</taxon>
        <taxon>Clonostachys</taxon>
    </lineage>
</organism>
<sequence>MSTAEQVKEDYNKSAQSYNDASVLPAVLLESQLIKLAIGDATDLVVLDIGGGSGIHAREAVEAGARRVDIVDLSTEMLKVAEGIERSLDRKGRMRFFEADVAKPMDHLPLDAEYDIVMANWVFDHAGDVDTLKAMWANISKYLKPGGRFLGIRMADLFGPAASSDKYGISLKNVQPIPDGFAYTCLVHAAPAWEFDGKTVEMSYSGSLEMHENSGLTDIKVIPYEDTEAVKSDPGYWELWLQRLIFAVVRGTKRTVE</sequence>